<evidence type="ECO:0000313" key="3">
    <source>
        <dbReference type="EMBL" id="MFC3757157.1"/>
    </source>
</evidence>
<keyword evidence="1" id="KW-0812">Transmembrane</keyword>
<feature type="transmembrane region" description="Helical" evidence="1">
    <location>
        <begin position="705"/>
        <end position="724"/>
    </location>
</feature>
<protein>
    <submittedName>
        <fullName evidence="3">GTPase</fullName>
    </submittedName>
</protein>
<keyword evidence="1" id="KW-0472">Membrane</keyword>
<evidence type="ECO:0000259" key="2">
    <source>
        <dbReference type="Pfam" id="PF01926"/>
    </source>
</evidence>
<dbReference type="Proteomes" id="UP001595735">
    <property type="component" value="Unassembled WGS sequence"/>
</dbReference>
<organism evidence="3 4">
    <name type="scientific">Chryseobacterium tructae</name>
    <dbReference type="NCBI Taxonomy" id="1037380"/>
    <lineage>
        <taxon>Bacteria</taxon>
        <taxon>Pseudomonadati</taxon>
        <taxon>Bacteroidota</taxon>
        <taxon>Flavobacteriia</taxon>
        <taxon>Flavobacteriales</taxon>
        <taxon>Weeksellaceae</taxon>
        <taxon>Chryseobacterium group</taxon>
        <taxon>Chryseobacterium</taxon>
    </lineage>
</organism>
<comment type="caution">
    <text evidence="3">The sequence shown here is derived from an EMBL/GenBank/DDBJ whole genome shotgun (WGS) entry which is preliminary data.</text>
</comment>
<proteinExistence type="predicted"/>
<keyword evidence="4" id="KW-1185">Reference proteome</keyword>
<evidence type="ECO:0000256" key="1">
    <source>
        <dbReference type="SAM" id="Phobius"/>
    </source>
</evidence>
<feature type="transmembrane region" description="Helical" evidence="1">
    <location>
        <begin position="674"/>
        <end position="693"/>
    </location>
</feature>
<dbReference type="SUPFAM" id="SSF52540">
    <property type="entry name" value="P-loop containing nucleoside triphosphate hydrolases"/>
    <property type="match status" value="1"/>
</dbReference>
<dbReference type="Gene3D" id="3.40.50.300">
    <property type="entry name" value="P-loop containing nucleotide triphosphate hydrolases"/>
    <property type="match status" value="1"/>
</dbReference>
<dbReference type="InterPro" id="IPR006073">
    <property type="entry name" value="GTP-bd"/>
</dbReference>
<dbReference type="InterPro" id="IPR027417">
    <property type="entry name" value="P-loop_NTPase"/>
</dbReference>
<gene>
    <name evidence="3" type="ORF">ACFONJ_14370</name>
</gene>
<sequence length="885" mass="102114">MDETQIRKILNKAKELNVIINKELVTKALEIKELATSAENKRLLERLISSLEQYIAKEQNLVYVGLVGHYSSGKSSTINSILQIKGGSDERDTALHPTDTTITLITDKANSQKIMHMTKESVYVPVRTVTIDSAFLKDLVIADTPGSGDPNIDNELIQDFLPICDYIFYFISAANPIDQADIPLLLQKNKRLPFIPLYFVITRTDEFKITSNQPLSDENTDSSKRNGFMGQLMSRLKEFSGAAELSEKDFVFIDNREGYNIEELRVKILGWSTELGQSSLWDNHSHKLEFYSRNLEDLESFFLNNIKEKIKITGDFLRTAGENINKFDAAVDVNNEKLRNVWVEGERKLKLTLQTEYDQLNSMMAKTIPRILSNTEEMATEKRAIATFIENQSNGNIGRFTAELYSLAKAKILTIKQDIGNVLESDETDIDKEDIREVLPSRIDFFDIDDTLEIDFSKMDSSVISYLNRLYLLADEERSKLMGRLDQFKAAMDRQQVINALEDVYKQGADNITENFDKYFDVIEMYKASVLTKNTKDTIQKLRIGKQLDELDDEFPEHYKQEKKEGAILSIYPRKDQKILDLKKDLTEVEDNILQLKRELGSDTIRRNSTVNIFFQKEEFRIVDIMEEARLAIEMEINRLYQEKLLIAFEDHRSSFQEFREQQQKQKKTRQKAIFKWTGIAAISGILIYLLMVKLNMVTPTAVRWTIGFGVISSTVFALIGNLITRLRTDLNKMTERHHKKFKQKAKEQLRLTFNEDFFNTLSASLADARPKKRISLERIYEEKLTPVTSQANSDIMQVLDGLASKNALFVEQQRKYLSLVSQFQSLFLGIFSNPDENVKKIRVITQQVKEKSIEPSFTLLKNTKNDLEQVKDQIENIERELEPI</sequence>
<dbReference type="CDD" id="cd00882">
    <property type="entry name" value="Ras_like_GTPase"/>
    <property type="match status" value="1"/>
</dbReference>
<accession>A0ABV7XW90</accession>
<reference evidence="4" key="1">
    <citation type="journal article" date="2019" name="Int. J. Syst. Evol. Microbiol.">
        <title>The Global Catalogue of Microorganisms (GCM) 10K type strain sequencing project: providing services to taxonomists for standard genome sequencing and annotation.</title>
        <authorList>
            <consortium name="The Broad Institute Genomics Platform"/>
            <consortium name="The Broad Institute Genome Sequencing Center for Infectious Disease"/>
            <person name="Wu L."/>
            <person name="Ma J."/>
        </authorList>
    </citation>
    <scope>NUCLEOTIDE SEQUENCE [LARGE SCALE GENOMIC DNA]</scope>
    <source>
        <strain evidence="4">CECT 7798</strain>
    </source>
</reference>
<dbReference type="RefSeq" id="WP_290298176.1">
    <property type="nucleotide sequence ID" value="NZ_JAUFQR010000001.1"/>
</dbReference>
<dbReference type="Pfam" id="PF01926">
    <property type="entry name" value="MMR_HSR1"/>
    <property type="match status" value="1"/>
</dbReference>
<feature type="domain" description="G" evidence="2">
    <location>
        <begin position="64"/>
        <end position="182"/>
    </location>
</feature>
<evidence type="ECO:0000313" key="4">
    <source>
        <dbReference type="Proteomes" id="UP001595735"/>
    </source>
</evidence>
<keyword evidence="1" id="KW-1133">Transmembrane helix</keyword>
<dbReference type="EMBL" id="JBHRYO010000002">
    <property type="protein sequence ID" value="MFC3757157.1"/>
    <property type="molecule type" value="Genomic_DNA"/>
</dbReference>
<name>A0ABV7XW90_9FLAO</name>